<name>A0ABU6CKA3_9ACTN</name>
<dbReference type="Proteomes" id="UP001352223">
    <property type="component" value="Unassembled WGS sequence"/>
</dbReference>
<organism evidence="3 4">
    <name type="scientific">Streptomyces kunmingensis</name>
    <dbReference type="NCBI Taxonomy" id="68225"/>
    <lineage>
        <taxon>Bacteria</taxon>
        <taxon>Bacillati</taxon>
        <taxon>Actinomycetota</taxon>
        <taxon>Actinomycetes</taxon>
        <taxon>Kitasatosporales</taxon>
        <taxon>Streptomycetaceae</taxon>
        <taxon>Streptomyces</taxon>
    </lineage>
</organism>
<protein>
    <submittedName>
        <fullName evidence="3">DUF3068 domain-containing protein</fullName>
    </submittedName>
</protein>
<proteinExistence type="predicted"/>
<feature type="compositionally biased region" description="Low complexity" evidence="1">
    <location>
        <begin position="316"/>
        <end position="334"/>
    </location>
</feature>
<dbReference type="InterPro" id="IPR021424">
    <property type="entry name" value="PorA"/>
</dbReference>
<dbReference type="Pfam" id="PF11271">
    <property type="entry name" value="PorA"/>
    <property type="match status" value="1"/>
</dbReference>
<evidence type="ECO:0000256" key="2">
    <source>
        <dbReference type="SAM" id="Phobius"/>
    </source>
</evidence>
<comment type="caution">
    <text evidence="3">The sequence shown here is derived from an EMBL/GenBank/DDBJ whole genome shotgun (WGS) entry which is preliminary data.</text>
</comment>
<gene>
    <name evidence="3" type="ORF">OKJ48_33760</name>
</gene>
<dbReference type="RefSeq" id="WP_324773161.1">
    <property type="nucleotide sequence ID" value="NZ_BAAATS010000048.1"/>
</dbReference>
<keyword evidence="2" id="KW-0812">Transmembrane</keyword>
<evidence type="ECO:0000313" key="4">
    <source>
        <dbReference type="Proteomes" id="UP001352223"/>
    </source>
</evidence>
<sequence>MKPSRIPFVCVGLGTFLLVLAGLLAWYVEPRAERTGIDVDATTVLTGTGSYFDTAEGGTVRDQRLTITRRARGDVAESERSGRAVWDVTTSVDSDATLPAADPHNALQWTEERWVTDRATNAPVHCCGERPAFEGEAYLKFPFGVQKRTYTWWDSTLGATIPLRFSGTTKVQGYGGYWFTGAVAPARTGSRLVPGRIVGQPKRGWVLAEEWYANHRVELVADQRTGRIVYAATGPRKTLRAPGTTKDAAVLLDSERIAFTPATQRAQVALARDDNDRLTLIGTTLPLGAGALGALLVAVGAFLVFWGRGGRRKPDGPGCPDPASSPTAAKTSAM</sequence>
<accession>A0ABU6CKA3</accession>
<keyword evidence="2" id="KW-0472">Membrane</keyword>
<keyword evidence="4" id="KW-1185">Reference proteome</keyword>
<reference evidence="3 4" key="1">
    <citation type="submission" date="2022-10" db="EMBL/GenBank/DDBJ databases">
        <authorList>
            <person name="Xie J."/>
            <person name="Shen N."/>
        </authorList>
    </citation>
    <scope>NUCLEOTIDE SEQUENCE [LARGE SCALE GENOMIC DNA]</scope>
    <source>
        <strain evidence="3 4">DSM 41681</strain>
    </source>
</reference>
<evidence type="ECO:0000313" key="3">
    <source>
        <dbReference type="EMBL" id="MEB3965155.1"/>
    </source>
</evidence>
<keyword evidence="2" id="KW-1133">Transmembrane helix</keyword>
<feature type="transmembrane region" description="Helical" evidence="2">
    <location>
        <begin position="285"/>
        <end position="306"/>
    </location>
</feature>
<evidence type="ECO:0000256" key="1">
    <source>
        <dbReference type="SAM" id="MobiDB-lite"/>
    </source>
</evidence>
<dbReference type="EMBL" id="JAOZYB010000324">
    <property type="protein sequence ID" value="MEB3965155.1"/>
    <property type="molecule type" value="Genomic_DNA"/>
</dbReference>
<feature type="region of interest" description="Disordered" evidence="1">
    <location>
        <begin position="312"/>
        <end position="334"/>
    </location>
</feature>